<organism evidence="4 5">
    <name type="scientific">Leptosia nina</name>
    <dbReference type="NCBI Taxonomy" id="320188"/>
    <lineage>
        <taxon>Eukaryota</taxon>
        <taxon>Metazoa</taxon>
        <taxon>Ecdysozoa</taxon>
        <taxon>Arthropoda</taxon>
        <taxon>Hexapoda</taxon>
        <taxon>Insecta</taxon>
        <taxon>Pterygota</taxon>
        <taxon>Neoptera</taxon>
        <taxon>Endopterygota</taxon>
        <taxon>Lepidoptera</taxon>
        <taxon>Glossata</taxon>
        <taxon>Ditrysia</taxon>
        <taxon>Papilionoidea</taxon>
        <taxon>Pieridae</taxon>
        <taxon>Pierinae</taxon>
        <taxon>Leptosia</taxon>
    </lineage>
</organism>
<gene>
    <name evidence="4" type="ORF">LNINA_LOCUS5100</name>
</gene>
<proteinExistence type="inferred from homology"/>
<dbReference type="PANTHER" id="PTHR21705:SF12">
    <property type="entry name" value="FHF COMPLEX SUBUNIT HOOK-INTERACTING PROTEIN C-TERMINAL DOMAIN-CONTAINING PROTEIN"/>
    <property type="match status" value="1"/>
</dbReference>
<evidence type="ECO:0000259" key="3">
    <source>
        <dbReference type="Pfam" id="PF19314"/>
    </source>
</evidence>
<name>A0AAV1JA24_9NEOP</name>
<feature type="domain" description="FHF complex subunit HOOK-interacting protein C-terminal" evidence="3">
    <location>
        <begin position="735"/>
        <end position="827"/>
    </location>
</feature>
<feature type="region of interest" description="Disordered" evidence="2">
    <location>
        <begin position="671"/>
        <end position="711"/>
    </location>
</feature>
<dbReference type="InterPro" id="IPR019384">
    <property type="entry name" value="FHIP"/>
</dbReference>
<dbReference type="InterPro" id="IPR045668">
    <property type="entry name" value="FHIP_KELAA_motif"/>
</dbReference>
<dbReference type="Pfam" id="PF19311">
    <property type="entry name" value="KELAA"/>
    <property type="match status" value="1"/>
</dbReference>
<comment type="caution">
    <text evidence="4">The sequence shown here is derived from an EMBL/GenBank/DDBJ whole genome shotgun (WGS) entry which is preliminary data.</text>
</comment>
<accession>A0AAV1JA24</accession>
<feature type="compositionally biased region" description="Basic and acidic residues" evidence="2">
    <location>
        <begin position="671"/>
        <end position="687"/>
    </location>
</feature>
<sequence>MLSRFSDVLQTAADVLAPPATRYEDFEYHWKMIVNFYQNYDETCKVHIEDTRVPHHLHQMFQLIVDEEKEQQGGTVGPCLEAVVQRSIGVLDALAVLAVSDRPPGARAMALTLATTLLRRTQRPCINSVHVYRPLQRMLVQCNECAASPTEKEEVELLLTICGLVRKESGLANIFTTPFIEDRVSLMSVPEDIQHLIPIKRKVNTPKKNPLFDVDMTPPLRSVAIVRKEDMTSNSFVADDNASLKSQKTVYDDNDKFLLIDLLLSYLNSADNQVVLRSCEGIMIVSSLPEDDIANLVTSCSPCCETIVDKLCSKYRAIPNDVDPNDVDHLNITWAYVAQDFGDKSYNKFHGYRELTSFFSWLDYCDTLMKECHPTIASHLARTFRSNFLEGVESWLLPENTSSSFMHHAVLTTALLAKCLRMIDSSDLINEFSNWLVGDGEVSEWPLLLALINNCLTEDYDLTLETLRFFETIIERGTEHSMDRIVVSRVVSRGYFSPPVPGRVDNAERDRLNDLSFGRERDWNREAMKQLEHEDAINEQIHDILSHEGLDSKEQGENVENIHRVINRRLLRLKSRIEDIMELENSKMPSNYFLLVLPRALLSDPVGADYEHYIHDAQRHYQLWLDITASYHWPTEPNWMENTASSTHSYDSRPEADIHLEVFDTLHIDTKNKTKQETNERTSRNSIDDPLTIQQTENKSESCNTDNSEKTRKFSQTLVMRSGDSQTYIEDEFDEGPFLKMIFKLLARMPDQPYQVNLHLTSIISKLALLPHPNLHEFLLNPTLPTAKNTRTLHKTLQEIARRLTLEIPRLKNYKKVIEQTRQQLMSEDPSYDESTDHNQLVESLIVLEEFCKELAAIAFVKYQHLIHMHR</sequence>
<reference evidence="4 5" key="1">
    <citation type="submission" date="2023-11" db="EMBL/GenBank/DDBJ databases">
        <authorList>
            <person name="Okamura Y."/>
        </authorList>
    </citation>
    <scope>NUCLEOTIDE SEQUENCE [LARGE SCALE GENOMIC DNA]</scope>
</reference>
<dbReference type="Pfam" id="PF19314">
    <property type="entry name" value="DUF5917"/>
    <property type="match status" value="1"/>
</dbReference>
<protein>
    <recommendedName>
        <fullName evidence="3">FHF complex subunit HOOK-interacting protein C-terminal domain-containing protein</fullName>
    </recommendedName>
</protein>
<dbReference type="Pfam" id="PF10257">
    <property type="entry name" value="RAI16-like"/>
    <property type="match status" value="1"/>
</dbReference>
<evidence type="ECO:0000256" key="1">
    <source>
        <dbReference type="ARBA" id="ARBA00024336"/>
    </source>
</evidence>
<evidence type="ECO:0000313" key="4">
    <source>
        <dbReference type="EMBL" id="CAK1545448.1"/>
    </source>
</evidence>
<keyword evidence="5" id="KW-1185">Reference proteome</keyword>
<dbReference type="Proteomes" id="UP001497472">
    <property type="component" value="Unassembled WGS sequence"/>
</dbReference>
<dbReference type="PANTHER" id="PTHR21705">
    <property type="entry name" value="RAI16 PROTEIN-RELATED"/>
    <property type="match status" value="1"/>
</dbReference>
<dbReference type="EMBL" id="CAVLEF010000007">
    <property type="protein sequence ID" value="CAK1545448.1"/>
    <property type="molecule type" value="Genomic_DNA"/>
</dbReference>
<evidence type="ECO:0000256" key="2">
    <source>
        <dbReference type="SAM" id="MobiDB-lite"/>
    </source>
</evidence>
<dbReference type="AlphaFoldDB" id="A0AAV1JA24"/>
<evidence type="ECO:0000313" key="5">
    <source>
        <dbReference type="Proteomes" id="UP001497472"/>
    </source>
</evidence>
<dbReference type="InterPro" id="IPR045669">
    <property type="entry name" value="FHIP_C"/>
</dbReference>
<comment type="similarity">
    <text evidence="1">Belongs to the FHIP family.</text>
</comment>
<feature type="compositionally biased region" description="Polar residues" evidence="2">
    <location>
        <begin position="692"/>
        <end position="706"/>
    </location>
</feature>